<dbReference type="HAMAP" id="MF_00303">
    <property type="entry name" value="Trigger_factor_Tig"/>
    <property type="match status" value="1"/>
</dbReference>
<evidence type="ECO:0000313" key="16">
    <source>
        <dbReference type="EMBL" id="VFK30208.1"/>
    </source>
</evidence>
<dbReference type="PIRSF" id="PIRSF003095">
    <property type="entry name" value="Trigger_factor"/>
    <property type="match status" value="1"/>
</dbReference>
<evidence type="ECO:0000313" key="18">
    <source>
        <dbReference type="EMBL" id="VFK76730.1"/>
    </source>
</evidence>
<keyword evidence="5 11" id="KW-0132">Cell division</keyword>
<evidence type="ECO:0000256" key="11">
    <source>
        <dbReference type="HAMAP-Rule" id="MF_00303"/>
    </source>
</evidence>
<dbReference type="InterPro" id="IPR001179">
    <property type="entry name" value="PPIase_FKBP_dom"/>
</dbReference>
<dbReference type="NCBIfam" id="TIGR00115">
    <property type="entry name" value="tig"/>
    <property type="match status" value="1"/>
</dbReference>
<evidence type="ECO:0000256" key="5">
    <source>
        <dbReference type="ARBA" id="ARBA00022618"/>
    </source>
</evidence>
<name>A0A450XY56_9GAMM</name>
<evidence type="ECO:0000259" key="15">
    <source>
        <dbReference type="PROSITE" id="PS50059"/>
    </source>
</evidence>
<dbReference type="AlphaFoldDB" id="A0A450XY56"/>
<dbReference type="InterPro" id="IPR008880">
    <property type="entry name" value="Trigger_fac_C"/>
</dbReference>
<dbReference type="Pfam" id="PF00254">
    <property type="entry name" value="FKBP_C"/>
    <property type="match status" value="1"/>
</dbReference>
<feature type="region of interest" description="Disordered" evidence="14">
    <location>
        <begin position="463"/>
        <end position="482"/>
    </location>
</feature>
<dbReference type="InterPro" id="IPR027304">
    <property type="entry name" value="Trigger_fact/SurA_dom_sf"/>
</dbReference>
<evidence type="ECO:0000256" key="14">
    <source>
        <dbReference type="SAM" id="MobiDB-lite"/>
    </source>
</evidence>
<keyword evidence="7 11" id="KW-0143">Chaperone</keyword>
<evidence type="ECO:0000256" key="10">
    <source>
        <dbReference type="ARBA" id="ARBA00029986"/>
    </source>
</evidence>
<dbReference type="PROSITE" id="PS50059">
    <property type="entry name" value="FKBP_PPIASE"/>
    <property type="match status" value="1"/>
</dbReference>
<keyword evidence="6 11" id="KW-0697">Rotamase</keyword>
<feature type="domain" description="PPIase FKBP-type" evidence="15">
    <location>
        <begin position="165"/>
        <end position="240"/>
    </location>
</feature>
<dbReference type="EMBL" id="CAADFQ010000063">
    <property type="protein sequence ID" value="VFK34167.1"/>
    <property type="molecule type" value="Genomic_DNA"/>
</dbReference>
<comment type="catalytic activity">
    <reaction evidence="1 11 12">
        <text>[protein]-peptidylproline (omega=180) = [protein]-peptidylproline (omega=0)</text>
        <dbReference type="Rhea" id="RHEA:16237"/>
        <dbReference type="Rhea" id="RHEA-COMP:10747"/>
        <dbReference type="Rhea" id="RHEA-COMP:10748"/>
        <dbReference type="ChEBI" id="CHEBI:83833"/>
        <dbReference type="ChEBI" id="CHEBI:83834"/>
        <dbReference type="EC" id="5.2.1.8"/>
    </reaction>
</comment>
<dbReference type="InterPro" id="IPR005215">
    <property type="entry name" value="Trig_fac"/>
</dbReference>
<keyword evidence="11" id="KW-0963">Cytoplasm</keyword>
<dbReference type="Gene3D" id="3.30.70.1050">
    <property type="entry name" value="Trigger factor ribosome-binding domain"/>
    <property type="match status" value="1"/>
</dbReference>
<dbReference type="PANTHER" id="PTHR30560:SF3">
    <property type="entry name" value="TRIGGER FACTOR-LIKE PROTEIN TIG, CHLOROPLASTIC"/>
    <property type="match status" value="1"/>
</dbReference>
<dbReference type="InterPro" id="IPR036611">
    <property type="entry name" value="Trigger_fac_ribosome-bd_sf"/>
</dbReference>
<comment type="subcellular location">
    <subcellularLocation>
        <location evidence="11">Cytoplasm</location>
    </subcellularLocation>
    <text evidence="11">About half TF is bound to the ribosome near the polypeptide exit tunnel while the other half is free in the cytoplasm.</text>
</comment>
<dbReference type="GO" id="GO:0015031">
    <property type="term" value="P:protein transport"/>
    <property type="evidence" value="ECO:0007669"/>
    <property type="project" value="UniProtKB-UniRule"/>
</dbReference>
<proteinExistence type="inferred from homology"/>
<dbReference type="Pfam" id="PF05697">
    <property type="entry name" value="Trigger_N"/>
    <property type="match status" value="1"/>
</dbReference>
<dbReference type="EMBL" id="CAADFO010000061">
    <property type="protein sequence ID" value="VFK30208.1"/>
    <property type="molecule type" value="Genomic_DNA"/>
</dbReference>
<dbReference type="GO" id="GO:0043022">
    <property type="term" value="F:ribosome binding"/>
    <property type="evidence" value="ECO:0007669"/>
    <property type="project" value="TreeGrafter"/>
</dbReference>
<evidence type="ECO:0000256" key="9">
    <source>
        <dbReference type="ARBA" id="ARBA00023306"/>
    </source>
</evidence>
<evidence type="ECO:0000256" key="8">
    <source>
        <dbReference type="ARBA" id="ARBA00023235"/>
    </source>
</evidence>
<evidence type="ECO:0000256" key="13">
    <source>
        <dbReference type="RuleBase" id="RU003914"/>
    </source>
</evidence>
<evidence type="ECO:0000256" key="12">
    <source>
        <dbReference type="PROSITE-ProRule" id="PRU00277"/>
    </source>
</evidence>
<dbReference type="PANTHER" id="PTHR30560">
    <property type="entry name" value="TRIGGER FACTOR CHAPERONE AND PEPTIDYL-PROLYL CIS/TRANS ISOMERASE"/>
    <property type="match status" value="1"/>
</dbReference>
<evidence type="ECO:0000256" key="1">
    <source>
        <dbReference type="ARBA" id="ARBA00000971"/>
    </source>
</evidence>
<dbReference type="InterPro" id="IPR037041">
    <property type="entry name" value="Trigger_fac_C_sf"/>
</dbReference>
<evidence type="ECO:0000256" key="3">
    <source>
        <dbReference type="ARBA" id="ARBA00013194"/>
    </source>
</evidence>
<comment type="domain">
    <text evidence="11">Consists of 3 domains; the N-terminus binds the ribosome, the middle domain has PPIase activity, while the C-terminus has intrinsic chaperone activity on its own.</text>
</comment>
<evidence type="ECO:0000256" key="6">
    <source>
        <dbReference type="ARBA" id="ARBA00023110"/>
    </source>
</evidence>
<dbReference type="InterPro" id="IPR046357">
    <property type="entry name" value="PPIase_dom_sf"/>
</dbReference>
<evidence type="ECO:0000313" key="17">
    <source>
        <dbReference type="EMBL" id="VFK34167.1"/>
    </source>
</evidence>
<comment type="function">
    <text evidence="11">Involved in protein export. Acts as a chaperone by maintaining the newly synthesized protein in an open conformation. Functions as a peptidyl-prolyl cis-trans isomerase.</text>
</comment>
<gene>
    <name evidence="11" type="primary">tig</name>
    <name evidence="16" type="ORF">BECKMB1821G_GA0114241_10617</name>
    <name evidence="18" type="ORF">BECKMB1821H_GA0114242_107113</name>
    <name evidence="17" type="ORF">BECKMB1821I_GA0114274_10637</name>
</gene>
<sequence>MHVTVDITDDATEGFNRRMRVEVPEERIANDVNEQLESLIPTARIPGFRPGKVPINMLARRYGRQARDDAVKKLLYSTFQEALTREGLQLAHGPEITEMNADPGTGLTYTVTLDVYPNIDVPVVETLEIRRPVAEVTEEDVDRMIKTLREQSKIWSKVDRPAAKGDRLMVDFESVVTDKAEENALVETTTPDTASSSEPAALEMMKAEKVTVELGSGTTIDGFDEGLLGANAGEERVLDLRFPDKFYRPDWAGRPVRFTVNVRSVEEGTQPQTDEELVKHFGVRDGTMETFRAETRKDMENKLAFALRAETNKRVVDILLTNNPISDLPKSVVTREANVMSERRRNQFASVGIDLNELDLKPMHFEQQARQQISQNLLFEKLVSAANITVDPGKIRERIEVLASDHQDPKRMVAWYYEDEKRQIPVKMMVLHDQVVDWVLEHAKVTEENISFDALLNPSSNTFTADDANASGEALPQDRQES</sequence>
<dbReference type="Gene3D" id="3.10.50.40">
    <property type="match status" value="1"/>
</dbReference>
<organism evidence="17">
    <name type="scientific">Candidatus Kentrum sp. MB</name>
    <dbReference type="NCBI Taxonomy" id="2138164"/>
    <lineage>
        <taxon>Bacteria</taxon>
        <taxon>Pseudomonadati</taxon>
        <taxon>Pseudomonadota</taxon>
        <taxon>Gammaproteobacteria</taxon>
        <taxon>Candidatus Kentrum</taxon>
    </lineage>
</organism>
<dbReference type="EMBL" id="CAADGH010000071">
    <property type="protein sequence ID" value="VFK76730.1"/>
    <property type="molecule type" value="Genomic_DNA"/>
</dbReference>
<dbReference type="SUPFAM" id="SSF109998">
    <property type="entry name" value="Triger factor/SurA peptide-binding domain-like"/>
    <property type="match status" value="1"/>
</dbReference>
<dbReference type="GO" id="GO:0003755">
    <property type="term" value="F:peptidyl-prolyl cis-trans isomerase activity"/>
    <property type="evidence" value="ECO:0007669"/>
    <property type="project" value="UniProtKB-UniRule"/>
</dbReference>
<dbReference type="SUPFAM" id="SSF102735">
    <property type="entry name" value="Trigger factor ribosome-binding domain"/>
    <property type="match status" value="1"/>
</dbReference>
<dbReference type="GO" id="GO:0051083">
    <property type="term" value="P:'de novo' cotranslational protein folding"/>
    <property type="evidence" value="ECO:0007669"/>
    <property type="project" value="TreeGrafter"/>
</dbReference>
<dbReference type="GO" id="GO:0043335">
    <property type="term" value="P:protein unfolding"/>
    <property type="evidence" value="ECO:0007669"/>
    <property type="project" value="TreeGrafter"/>
</dbReference>
<reference evidence="17" key="1">
    <citation type="submission" date="2019-02" db="EMBL/GenBank/DDBJ databases">
        <authorList>
            <person name="Gruber-Vodicka R. H."/>
            <person name="Seah K. B. B."/>
        </authorList>
    </citation>
    <scope>NUCLEOTIDE SEQUENCE</scope>
    <source>
        <strain evidence="16">BECK_BZ197</strain>
        <strain evidence="18">BECK_BZ198</strain>
        <strain evidence="17">BECK_BZ199</strain>
    </source>
</reference>
<evidence type="ECO:0000256" key="7">
    <source>
        <dbReference type="ARBA" id="ARBA00023186"/>
    </source>
</evidence>
<dbReference type="GO" id="GO:0005737">
    <property type="term" value="C:cytoplasm"/>
    <property type="evidence" value="ECO:0007669"/>
    <property type="project" value="UniProtKB-SubCell"/>
</dbReference>
<keyword evidence="9 11" id="KW-0131">Cell cycle</keyword>
<accession>A0A450XY56</accession>
<dbReference type="Pfam" id="PF05698">
    <property type="entry name" value="Trigger_C"/>
    <property type="match status" value="1"/>
</dbReference>
<evidence type="ECO:0000256" key="4">
    <source>
        <dbReference type="ARBA" id="ARBA00016902"/>
    </source>
</evidence>
<protein>
    <recommendedName>
        <fullName evidence="4 11">Trigger factor</fullName>
        <shortName evidence="11">TF</shortName>
        <ecNumber evidence="3 11">5.2.1.8</ecNumber>
    </recommendedName>
    <alternativeName>
        <fullName evidence="10 11">PPIase</fullName>
    </alternativeName>
</protein>
<evidence type="ECO:0000256" key="2">
    <source>
        <dbReference type="ARBA" id="ARBA00005464"/>
    </source>
</evidence>
<dbReference type="EC" id="5.2.1.8" evidence="3 11"/>
<dbReference type="SUPFAM" id="SSF54534">
    <property type="entry name" value="FKBP-like"/>
    <property type="match status" value="1"/>
</dbReference>
<dbReference type="GO" id="GO:0051301">
    <property type="term" value="P:cell division"/>
    <property type="evidence" value="ECO:0007669"/>
    <property type="project" value="UniProtKB-KW"/>
</dbReference>
<comment type="similarity">
    <text evidence="2 11 13">Belongs to the FKBP-type PPIase family. Tig subfamily.</text>
</comment>
<dbReference type="Gene3D" id="1.10.3120.10">
    <property type="entry name" value="Trigger factor, C-terminal domain"/>
    <property type="match status" value="1"/>
</dbReference>
<keyword evidence="8 11" id="KW-0413">Isomerase</keyword>
<dbReference type="InterPro" id="IPR008881">
    <property type="entry name" value="Trigger_fac_ribosome-bd_bac"/>
</dbReference>
<dbReference type="GO" id="GO:0044183">
    <property type="term" value="F:protein folding chaperone"/>
    <property type="evidence" value="ECO:0007669"/>
    <property type="project" value="TreeGrafter"/>
</dbReference>